<dbReference type="EMBL" id="JAMKPW020000004">
    <property type="protein sequence ID" value="KAK8219354.1"/>
    <property type="molecule type" value="Genomic_DNA"/>
</dbReference>
<name>A0ACC3SPM5_9PEZI</name>
<reference evidence="1" key="1">
    <citation type="submission" date="2024-02" db="EMBL/GenBank/DDBJ databases">
        <title>Metagenome Assembled Genome of Zalaria obscura JY119.</title>
        <authorList>
            <person name="Vighnesh L."/>
            <person name="Jagadeeshwari U."/>
            <person name="Venkata Ramana C."/>
            <person name="Sasikala C."/>
        </authorList>
    </citation>
    <scope>NUCLEOTIDE SEQUENCE</scope>
    <source>
        <strain evidence="1">JY119</strain>
    </source>
</reference>
<accession>A0ACC3SPM5</accession>
<proteinExistence type="predicted"/>
<comment type="caution">
    <text evidence="1">The sequence shown here is derived from an EMBL/GenBank/DDBJ whole genome shotgun (WGS) entry which is preliminary data.</text>
</comment>
<protein>
    <submittedName>
        <fullName evidence="1">Uncharacterized protein</fullName>
    </submittedName>
</protein>
<evidence type="ECO:0000313" key="2">
    <source>
        <dbReference type="Proteomes" id="UP001320706"/>
    </source>
</evidence>
<dbReference type="Proteomes" id="UP001320706">
    <property type="component" value="Unassembled WGS sequence"/>
</dbReference>
<sequence length="443" mass="48202">MSSTTCFVPSLSQCDPSSPSGRRVAIRDHPILALERLRWPPSRWMQDPSSHSRMRQPGSTSMHSASCAQNNTNSSSAGMLSDFSGDLVIKPCTAAEIAFYEASNSSHSDFARFMPTYMGTLQLGKSEQLQKIVEPANTNGGAAAIVLPEADADTAVRAKTDDKIADTSHIKGNRLDTDLAIVLENVTAEFKRPNIIDIKLGKRLWADDAPPAKRTKLDRAAEETTSCSLGLRVAGMRIWAPEAERKISAKNGQQQEESYENGYRVFNKLYGRRRTVENVHEAFETLLGPPSDLDPEGLREGVLRDIKDTVGNMVETISGQESRMYSSSLLIVYEGDAQARREAVEDALGQAQQGDGSNGVGTDGLEARVGEDGEEDAAAAAAADDDEDDEDDDDEEEEPSKKILDVRLIDFAHAQWTPGEGPDENLLAGLQNVVMMLDKITTA</sequence>
<organism evidence="1 2">
    <name type="scientific">Zalaria obscura</name>
    <dbReference type="NCBI Taxonomy" id="2024903"/>
    <lineage>
        <taxon>Eukaryota</taxon>
        <taxon>Fungi</taxon>
        <taxon>Dikarya</taxon>
        <taxon>Ascomycota</taxon>
        <taxon>Pezizomycotina</taxon>
        <taxon>Dothideomycetes</taxon>
        <taxon>Dothideomycetidae</taxon>
        <taxon>Dothideales</taxon>
        <taxon>Zalariaceae</taxon>
        <taxon>Zalaria</taxon>
    </lineage>
</organism>
<keyword evidence="2" id="KW-1185">Reference proteome</keyword>
<gene>
    <name evidence="1" type="ORF">M8818_001088</name>
</gene>
<evidence type="ECO:0000313" key="1">
    <source>
        <dbReference type="EMBL" id="KAK8219354.1"/>
    </source>
</evidence>